<protein>
    <submittedName>
        <fullName evidence="10">Ger(X)C family spore germination protein</fullName>
    </submittedName>
</protein>
<evidence type="ECO:0000259" key="8">
    <source>
        <dbReference type="Pfam" id="PF05504"/>
    </source>
</evidence>
<gene>
    <name evidence="10" type="ORF">NZD89_19385</name>
</gene>
<evidence type="ECO:0000313" key="11">
    <source>
        <dbReference type="Proteomes" id="UP001164761"/>
    </source>
</evidence>
<comment type="subcellular location">
    <subcellularLocation>
        <location evidence="1">Membrane</location>
        <topology evidence="1">Lipid-anchor</topology>
    </subcellularLocation>
</comment>
<evidence type="ECO:0000256" key="7">
    <source>
        <dbReference type="ARBA" id="ARBA00023288"/>
    </source>
</evidence>
<dbReference type="PROSITE" id="PS51257">
    <property type="entry name" value="PROKAR_LIPOPROTEIN"/>
    <property type="match status" value="1"/>
</dbReference>
<dbReference type="RefSeq" id="WP_268004376.1">
    <property type="nucleotide sequence ID" value="NZ_BSUT01000001.1"/>
</dbReference>
<keyword evidence="7" id="KW-0449">Lipoprotein</keyword>
<evidence type="ECO:0000256" key="3">
    <source>
        <dbReference type="ARBA" id="ARBA00022544"/>
    </source>
</evidence>
<keyword evidence="5" id="KW-0472">Membrane</keyword>
<dbReference type="PANTHER" id="PTHR35789">
    <property type="entry name" value="SPORE GERMINATION PROTEIN B3"/>
    <property type="match status" value="1"/>
</dbReference>
<sequence length="394" mass="43152">MHKKVRSIGVILLITMSLTTGCWDRVDINDRALLLGWGMDITDDEKYQATDQFAIPQKLVPGQSGGSKGNAFCIATGVGDNIQEAGLNMQTKLSRPWFAGQRRILLIGDGLAKYGIGEVIDEYSRNPAVRLRTDLMIVKGGTANAFFKQSYPLERLPAFASVNIHQAIGVKPDVTLRDFLMAASSNGDTPVLPAFKMISDASSDRLKQGDENDPIPNIRSFGLAIFDRDLKFKGYLNFKNSITRRWIRGELKTNKVTAFIPGAKGNAAIEMSSLKSKINPVLQGNHMNIHVTLTGKGAISENNTNLDLSQPHNVKVLEAALDKQAEQQALQVIHVSCKRNTGLTPLDSAYSFIVNTQIYQYFADSDISVKANLTIQSVGLTGPSLLSKEDDVKQ</sequence>
<keyword evidence="6" id="KW-0564">Palmitate</keyword>
<dbReference type="InterPro" id="IPR046953">
    <property type="entry name" value="Spore_GerAC-like_C"/>
</dbReference>
<dbReference type="Gene3D" id="3.30.300.210">
    <property type="entry name" value="Nutrient germinant receptor protein C, domain 3"/>
    <property type="match status" value="1"/>
</dbReference>
<reference evidence="10" key="1">
    <citation type="submission" date="2022-08" db="EMBL/GenBank/DDBJ databases">
        <title>Alicyclobacillus fastidiosus DSM 17978, complete genome.</title>
        <authorList>
            <person name="Wang Q."/>
            <person name="Cai R."/>
            <person name="Wang Z."/>
        </authorList>
    </citation>
    <scope>NUCLEOTIDE SEQUENCE</scope>
    <source>
        <strain evidence="10">DSM 17978</strain>
    </source>
</reference>
<accession>A0ABY6ZD76</accession>
<dbReference type="Pfam" id="PF25198">
    <property type="entry name" value="Spore_GerAC_N"/>
    <property type="match status" value="1"/>
</dbReference>
<evidence type="ECO:0000256" key="4">
    <source>
        <dbReference type="ARBA" id="ARBA00022729"/>
    </source>
</evidence>
<dbReference type="PANTHER" id="PTHR35789:SF1">
    <property type="entry name" value="SPORE GERMINATION PROTEIN B3"/>
    <property type="match status" value="1"/>
</dbReference>
<evidence type="ECO:0000256" key="6">
    <source>
        <dbReference type="ARBA" id="ARBA00023139"/>
    </source>
</evidence>
<evidence type="ECO:0000256" key="5">
    <source>
        <dbReference type="ARBA" id="ARBA00023136"/>
    </source>
</evidence>
<feature type="domain" description="Spore germination protein N-terminal" evidence="9">
    <location>
        <begin position="24"/>
        <end position="196"/>
    </location>
</feature>
<keyword evidence="3" id="KW-0309">Germination</keyword>
<dbReference type="InterPro" id="IPR057336">
    <property type="entry name" value="GerAC_N"/>
</dbReference>
<dbReference type="Pfam" id="PF05504">
    <property type="entry name" value="Spore_GerAC"/>
    <property type="match status" value="1"/>
</dbReference>
<keyword evidence="4" id="KW-0732">Signal</keyword>
<proteinExistence type="inferred from homology"/>
<keyword evidence="11" id="KW-1185">Reference proteome</keyword>
<feature type="domain" description="Spore germination GerAC-like C-terminal" evidence="8">
    <location>
        <begin position="222"/>
        <end position="379"/>
    </location>
</feature>
<dbReference type="InterPro" id="IPR008844">
    <property type="entry name" value="Spore_GerAC-like"/>
</dbReference>
<dbReference type="Proteomes" id="UP001164761">
    <property type="component" value="Chromosome"/>
</dbReference>
<evidence type="ECO:0000313" key="10">
    <source>
        <dbReference type="EMBL" id="WAH40477.1"/>
    </source>
</evidence>
<organism evidence="10 11">
    <name type="scientific">Alicyclobacillus fastidiosus</name>
    <dbReference type="NCBI Taxonomy" id="392011"/>
    <lineage>
        <taxon>Bacteria</taxon>
        <taxon>Bacillati</taxon>
        <taxon>Bacillota</taxon>
        <taxon>Bacilli</taxon>
        <taxon>Bacillales</taxon>
        <taxon>Alicyclobacillaceae</taxon>
        <taxon>Alicyclobacillus</taxon>
    </lineage>
</organism>
<comment type="similarity">
    <text evidence="2">Belongs to the GerABKC lipoprotein family.</text>
</comment>
<dbReference type="Gene3D" id="6.20.190.10">
    <property type="entry name" value="Nutrient germinant receptor protein C, domain 1"/>
    <property type="match status" value="1"/>
</dbReference>
<evidence type="ECO:0000259" key="9">
    <source>
        <dbReference type="Pfam" id="PF25198"/>
    </source>
</evidence>
<name>A0ABY6ZD76_9BACL</name>
<dbReference type="InterPro" id="IPR038501">
    <property type="entry name" value="Spore_GerAC_C_sf"/>
</dbReference>
<dbReference type="EMBL" id="CP104067">
    <property type="protein sequence ID" value="WAH40477.1"/>
    <property type="molecule type" value="Genomic_DNA"/>
</dbReference>
<evidence type="ECO:0000256" key="1">
    <source>
        <dbReference type="ARBA" id="ARBA00004635"/>
    </source>
</evidence>
<dbReference type="NCBIfam" id="TIGR02887">
    <property type="entry name" value="spore_ger_x_C"/>
    <property type="match status" value="1"/>
</dbReference>
<evidence type="ECO:0000256" key="2">
    <source>
        <dbReference type="ARBA" id="ARBA00007886"/>
    </source>
</evidence>